<dbReference type="PANTHER" id="PTHR30098:SF2">
    <property type="entry name" value="LEUCYL_PHENYLALANYL-TRNA--PROTEIN TRANSFERASE"/>
    <property type="match status" value="1"/>
</dbReference>
<dbReference type="HAMAP" id="MF_00688">
    <property type="entry name" value="Leu_Phe_trans"/>
    <property type="match status" value="1"/>
</dbReference>
<comment type="subcellular location">
    <subcellularLocation>
        <location evidence="4">Cytoplasm</location>
    </subcellularLocation>
</comment>
<comment type="function">
    <text evidence="4">Functions in the N-end rule pathway of protein degradation where it conjugates Leu, Phe and, less efficiently, Met from aminoacyl-tRNAs to the N-termini of proteins containing an N-terminal arginine or lysine.</text>
</comment>
<comment type="catalytic activity">
    <reaction evidence="4">
        <text>L-phenylalanyl-tRNA(Phe) + an N-terminal L-alpha-aminoacyl-[protein] = an N-terminal L-phenylalanyl-L-alpha-aminoacyl-[protein] + tRNA(Phe)</text>
        <dbReference type="Rhea" id="RHEA:43632"/>
        <dbReference type="Rhea" id="RHEA-COMP:9668"/>
        <dbReference type="Rhea" id="RHEA-COMP:9699"/>
        <dbReference type="Rhea" id="RHEA-COMP:10636"/>
        <dbReference type="Rhea" id="RHEA-COMP:10637"/>
        <dbReference type="ChEBI" id="CHEBI:78442"/>
        <dbReference type="ChEBI" id="CHEBI:78531"/>
        <dbReference type="ChEBI" id="CHEBI:78597"/>
        <dbReference type="ChEBI" id="CHEBI:83561"/>
        <dbReference type="EC" id="2.3.2.6"/>
    </reaction>
</comment>
<gene>
    <name evidence="4 5" type="primary">aat</name>
    <name evidence="5" type="ORF">WOB96_08160</name>
</gene>
<dbReference type="Pfam" id="PF03588">
    <property type="entry name" value="Leu_Phe_trans"/>
    <property type="match status" value="1"/>
</dbReference>
<comment type="similarity">
    <text evidence="4">Belongs to the L/F-transferase family.</text>
</comment>
<evidence type="ECO:0000313" key="6">
    <source>
        <dbReference type="Proteomes" id="UP001446205"/>
    </source>
</evidence>
<proteinExistence type="inferred from homology"/>
<dbReference type="GO" id="GO:0008914">
    <property type="term" value="F:leucyl-tRNA--protein transferase activity"/>
    <property type="evidence" value="ECO:0007669"/>
    <property type="project" value="UniProtKB-EC"/>
</dbReference>
<organism evidence="5 6">
    <name type="scientific">Thermithiobacillus plumbiphilus</name>
    <dbReference type="NCBI Taxonomy" id="1729899"/>
    <lineage>
        <taxon>Bacteria</taxon>
        <taxon>Pseudomonadati</taxon>
        <taxon>Pseudomonadota</taxon>
        <taxon>Acidithiobacillia</taxon>
        <taxon>Acidithiobacillales</taxon>
        <taxon>Thermithiobacillaceae</taxon>
        <taxon>Thermithiobacillus</taxon>
    </lineage>
</organism>
<dbReference type="NCBIfam" id="TIGR00667">
    <property type="entry name" value="aat"/>
    <property type="match status" value="1"/>
</dbReference>
<dbReference type="Gene3D" id="3.40.630.70">
    <property type="entry name" value="Leucyl/phenylalanyl-tRNA-protein transferase, C-terminal domain"/>
    <property type="match status" value="1"/>
</dbReference>
<dbReference type="InterPro" id="IPR042221">
    <property type="entry name" value="Leu/Phe-tRNA_Trfase_N"/>
</dbReference>
<evidence type="ECO:0000256" key="4">
    <source>
        <dbReference type="HAMAP-Rule" id="MF_00688"/>
    </source>
</evidence>
<evidence type="ECO:0000256" key="1">
    <source>
        <dbReference type="ARBA" id="ARBA00022490"/>
    </source>
</evidence>
<dbReference type="RefSeq" id="WP_341370799.1">
    <property type="nucleotide sequence ID" value="NZ_JBBPCO010000007.1"/>
</dbReference>
<name>A0ABU9D8L1_9PROT</name>
<evidence type="ECO:0000313" key="5">
    <source>
        <dbReference type="EMBL" id="MEK8089741.1"/>
    </source>
</evidence>
<sequence>MSASQFLKDRTFPDPRTAVDGLVAIGGDLRPDRLLQAYRQGIFPWFNPGDPVLWWSPDPRGVLLPEEVHLSRSLRRHFRRNPDLAFRFDTAFDAVVAACAAPRADAQGTWITPEMQRAYARLHVLGHAHSIEVWQAEALVGGLYGVALGGVFFGESMFSRIPNGSKFALVMLARQLSAWGFVLIDTQFLTAHLASMGARELSRTFFLDLLTAALQLPGRSGAWQMEIEGQDVF</sequence>
<protein>
    <recommendedName>
        <fullName evidence="4">Leucyl/phenylalanyl-tRNA--protein transferase</fullName>
        <ecNumber evidence="4">2.3.2.6</ecNumber>
    </recommendedName>
    <alternativeName>
        <fullName evidence="4">L/F-transferase</fullName>
    </alternativeName>
    <alternativeName>
        <fullName evidence="4">Leucyltransferase</fullName>
    </alternativeName>
    <alternativeName>
        <fullName evidence="4">Phenyalanyltransferase</fullName>
    </alternativeName>
</protein>
<accession>A0ABU9D8L1</accession>
<evidence type="ECO:0000256" key="3">
    <source>
        <dbReference type="ARBA" id="ARBA00023315"/>
    </source>
</evidence>
<comment type="caution">
    <text evidence="5">The sequence shown here is derived from an EMBL/GenBank/DDBJ whole genome shotgun (WGS) entry which is preliminary data.</text>
</comment>
<dbReference type="EC" id="2.3.2.6" evidence="4"/>
<dbReference type="InterPro" id="IPR004616">
    <property type="entry name" value="Leu/Phe-tRNA_Trfase"/>
</dbReference>
<keyword evidence="6" id="KW-1185">Reference proteome</keyword>
<dbReference type="SUPFAM" id="SSF55729">
    <property type="entry name" value="Acyl-CoA N-acyltransferases (Nat)"/>
    <property type="match status" value="1"/>
</dbReference>
<dbReference type="EMBL" id="JBBPCO010000007">
    <property type="protein sequence ID" value="MEK8089741.1"/>
    <property type="molecule type" value="Genomic_DNA"/>
</dbReference>
<dbReference type="PANTHER" id="PTHR30098">
    <property type="entry name" value="LEUCYL/PHENYLALANYL-TRNA--PROTEIN TRANSFERASE"/>
    <property type="match status" value="1"/>
</dbReference>
<evidence type="ECO:0000256" key="2">
    <source>
        <dbReference type="ARBA" id="ARBA00022679"/>
    </source>
</evidence>
<keyword evidence="1 4" id="KW-0963">Cytoplasm</keyword>
<keyword evidence="3 4" id="KW-0012">Acyltransferase</keyword>
<comment type="catalytic activity">
    <reaction evidence="4">
        <text>N-terminal L-lysyl-[protein] + L-leucyl-tRNA(Leu) = N-terminal L-leucyl-L-lysyl-[protein] + tRNA(Leu) + H(+)</text>
        <dbReference type="Rhea" id="RHEA:12340"/>
        <dbReference type="Rhea" id="RHEA-COMP:9613"/>
        <dbReference type="Rhea" id="RHEA-COMP:9622"/>
        <dbReference type="Rhea" id="RHEA-COMP:12670"/>
        <dbReference type="Rhea" id="RHEA-COMP:12671"/>
        <dbReference type="ChEBI" id="CHEBI:15378"/>
        <dbReference type="ChEBI" id="CHEBI:65249"/>
        <dbReference type="ChEBI" id="CHEBI:78442"/>
        <dbReference type="ChEBI" id="CHEBI:78494"/>
        <dbReference type="ChEBI" id="CHEBI:133043"/>
        <dbReference type="EC" id="2.3.2.6"/>
    </reaction>
</comment>
<dbReference type="InterPro" id="IPR016181">
    <property type="entry name" value="Acyl_CoA_acyltransferase"/>
</dbReference>
<keyword evidence="2 4" id="KW-0808">Transferase</keyword>
<dbReference type="Gene3D" id="3.30.70.3550">
    <property type="entry name" value="Leucyl/phenylalanyl-tRNA-protein transferase, N-terminal domain"/>
    <property type="match status" value="1"/>
</dbReference>
<dbReference type="InterPro" id="IPR042203">
    <property type="entry name" value="Leu/Phe-tRNA_Trfase_C"/>
</dbReference>
<reference evidence="5 6" key="1">
    <citation type="submission" date="2024-04" db="EMBL/GenBank/DDBJ databases">
        <authorList>
            <person name="Abashina T."/>
            <person name="Shaikin A."/>
        </authorList>
    </citation>
    <scope>NUCLEOTIDE SEQUENCE [LARGE SCALE GENOMIC DNA]</scope>
    <source>
        <strain evidence="5 6">AAFK</strain>
    </source>
</reference>
<dbReference type="Proteomes" id="UP001446205">
    <property type="component" value="Unassembled WGS sequence"/>
</dbReference>
<comment type="catalytic activity">
    <reaction evidence="4">
        <text>N-terminal L-arginyl-[protein] + L-leucyl-tRNA(Leu) = N-terminal L-leucyl-L-arginyl-[protein] + tRNA(Leu) + H(+)</text>
        <dbReference type="Rhea" id="RHEA:50416"/>
        <dbReference type="Rhea" id="RHEA-COMP:9613"/>
        <dbReference type="Rhea" id="RHEA-COMP:9622"/>
        <dbReference type="Rhea" id="RHEA-COMP:12672"/>
        <dbReference type="Rhea" id="RHEA-COMP:12673"/>
        <dbReference type="ChEBI" id="CHEBI:15378"/>
        <dbReference type="ChEBI" id="CHEBI:64719"/>
        <dbReference type="ChEBI" id="CHEBI:78442"/>
        <dbReference type="ChEBI" id="CHEBI:78494"/>
        <dbReference type="ChEBI" id="CHEBI:133044"/>
        <dbReference type="EC" id="2.3.2.6"/>
    </reaction>
</comment>